<name>A0A3N4PVC4_9BACT</name>
<comment type="caution">
    <text evidence="2">The sequence shown here is derived from an EMBL/GenBank/DDBJ whole genome shotgun (WGS) entry which is preliminary data.</text>
</comment>
<keyword evidence="1" id="KW-0175">Coiled coil</keyword>
<feature type="coiled-coil region" evidence="1">
    <location>
        <begin position="201"/>
        <end position="242"/>
    </location>
</feature>
<protein>
    <submittedName>
        <fullName evidence="2">Uncharacterized protein</fullName>
    </submittedName>
</protein>
<evidence type="ECO:0000313" key="2">
    <source>
        <dbReference type="EMBL" id="RPE12572.1"/>
    </source>
</evidence>
<proteinExistence type="predicted"/>
<sequence length="243" mass="27437">MINALLTVFVQPAPFLRLRVYEKIILYCKVIYVINFSNLVWMLKYAGQSIYTMKRIVTKALAVMAIMATPMLLKAQNASEGTVKFNKTECSAVIAEFDYPADLVKAALAAKLNQAGFGKQRTQRGFMAYKGVNWNEVSSEKLDVYARVDGKKKRATVSLLAAKGYDNFVSNSSDPAAVDRMKQFLNGFAADIVAYQQQLDIRQKEADLQKAQKAYNEHTRKQKKLDEDRAKLAEELDKLKKTN</sequence>
<dbReference type="Proteomes" id="UP000278351">
    <property type="component" value="Unassembled WGS sequence"/>
</dbReference>
<dbReference type="EMBL" id="RPDH01000001">
    <property type="protein sequence ID" value="RPE12572.1"/>
    <property type="molecule type" value="Genomic_DNA"/>
</dbReference>
<organism evidence="2 3">
    <name type="scientific">Chitinophaga lutea</name>
    <dbReference type="NCBI Taxonomy" id="2488634"/>
    <lineage>
        <taxon>Bacteria</taxon>
        <taxon>Pseudomonadati</taxon>
        <taxon>Bacteroidota</taxon>
        <taxon>Chitinophagia</taxon>
        <taxon>Chitinophagales</taxon>
        <taxon>Chitinophagaceae</taxon>
        <taxon>Chitinophaga</taxon>
    </lineage>
</organism>
<reference evidence="2 3" key="1">
    <citation type="submission" date="2018-11" db="EMBL/GenBank/DDBJ databases">
        <title>Chitinophaga lutea sp.nov., isolate from arsenic contaminated soil.</title>
        <authorList>
            <person name="Zong Y."/>
        </authorList>
    </citation>
    <scope>NUCLEOTIDE SEQUENCE [LARGE SCALE GENOMIC DNA]</scope>
    <source>
        <strain evidence="2 3">ZY74</strain>
    </source>
</reference>
<evidence type="ECO:0000256" key="1">
    <source>
        <dbReference type="SAM" id="Coils"/>
    </source>
</evidence>
<dbReference type="AlphaFoldDB" id="A0A3N4PVC4"/>
<evidence type="ECO:0000313" key="3">
    <source>
        <dbReference type="Proteomes" id="UP000278351"/>
    </source>
</evidence>
<gene>
    <name evidence="2" type="ORF">EGT74_03205</name>
</gene>
<accession>A0A3N4PVC4</accession>
<keyword evidence="3" id="KW-1185">Reference proteome</keyword>